<evidence type="ECO:0000256" key="1">
    <source>
        <dbReference type="ARBA" id="ARBA00022737"/>
    </source>
</evidence>
<dbReference type="Pfam" id="PF08239">
    <property type="entry name" value="SH3_3"/>
    <property type="match status" value="1"/>
</dbReference>
<keyword evidence="8" id="KW-1185">Reference proteome</keyword>
<evidence type="ECO:0000256" key="4">
    <source>
        <dbReference type="SAM" id="Phobius"/>
    </source>
</evidence>
<dbReference type="Gene3D" id="2.30.30.40">
    <property type="entry name" value="SH3 Domains"/>
    <property type="match status" value="1"/>
</dbReference>
<feature type="repeat" description="TPR" evidence="3">
    <location>
        <begin position="63"/>
        <end position="96"/>
    </location>
</feature>
<feature type="signal peptide" evidence="5">
    <location>
        <begin position="1"/>
        <end position="26"/>
    </location>
</feature>
<feature type="domain" description="SH3b" evidence="6">
    <location>
        <begin position="203"/>
        <end position="252"/>
    </location>
</feature>
<feature type="transmembrane region" description="Helical" evidence="4">
    <location>
        <begin position="166"/>
        <end position="188"/>
    </location>
</feature>
<dbReference type="InterPro" id="IPR003646">
    <property type="entry name" value="SH3-like_bac-type"/>
</dbReference>
<evidence type="ECO:0000313" key="8">
    <source>
        <dbReference type="Proteomes" id="UP000679126"/>
    </source>
</evidence>
<comment type="caution">
    <text evidence="7">The sequence shown here is derived from an EMBL/GenBank/DDBJ whole genome shotgun (WGS) entry which is preliminary data.</text>
</comment>
<keyword evidence="2 3" id="KW-0802">TPR repeat</keyword>
<proteinExistence type="predicted"/>
<dbReference type="Proteomes" id="UP000679126">
    <property type="component" value="Unassembled WGS sequence"/>
</dbReference>
<keyword evidence="4" id="KW-0472">Membrane</keyword>
<dbReference type="Gene3D" id="1.25.40.10">
    <property type="entry name" value="Tetratricopeptide repeat domain"/>
    <property type="match status" value="1"/>
</dbReference>
<sequence length="257" mass="29018">MTRSFKPSIRVLFFLLLTAAAVRAQAQKAPALFTEGNQLYQQKKYEEAAAKYQQLIDSGYQVADLYFNAGNAYYKSNQTGMAVYSFEKALHLHPGDEATEQNLALANQRVGSNVETLPLLFFEKWWLQWQSLHSGAGWAVWSIVWFWLLAASAIMYFFVAVKGRRWFRWAMALTGVLFIGYFSMAIWMHNKAYNSGEAIVMHSAVKVKSAPDDGSKDLFELKEGMKVKVLDGTSQFSKVQLADGKSGWVAVNELKPL</sequence>
<dbReference type="InterPro" id="IPR011990">
    <property type="entry name" value="TPR-like_helical_dom_sf"/>
</dbReference>
<evidence type="ECO:0000256" key="3">
    <source>
        <dbReference type="PROSITE-ProRule" id="PRU00339"/>
    </source>
</evidence>
<name>A0ABS3YE83_9BACT</name>
<dbReference type="PROSITE" id="PS50005">
    <property type="entry name" value="TPR"/>
    <property type="match status" value="1"/>
</dbReference>
<keyword evidence="4" id="KW-1133">Transmembrane helix</keyword>
<dbReference type="InterPro" id="IPR013105">
    <property type="entry name" value="TPR_2"/>
</dbReference>
<evidence type="ECO:0000256" key="2">
    <source>
        <dbReference type="ARBA" id="ARBA00022803"/>
    </source>
</evidence>
<organism evidence="7 8">
    <name type="scientific">Chitinophaga chungangae</name>
    <dbReference type="NCBI Taxonomy" id="2821488"/>
    <lineage>
        <taxon>Bacteria</taxon>
        <taxon>Pseudomonadati</taxon>
        <taxon>Bacteroidota</taxon>
        <taxon>Chitinophagia</taxon>
        <taxon>Chitinophagales</taxon>
        <taxon>Chitinophagaceae</taxon>
        <taxon>Chitinophaga</taxon>
    </lineage>
</organism>
<reference evidence="8" key="1">
    <citation type="submission" date="2021-03" db="EMBL/GenBank/DDBJ databases">
        <title>Assistant Professor.</title>
        <authorList>
            <person name="Huq M.A."/>
        </authorList>
    </citation>
    <scope>NUCLEOTIDE SEQUENCE [LARGE SCALE GENOMIC DNA]</scope>
    <source>
        <strain evidence="8">MAH-28</strain>
    </source>
</reference>
<dbReference type="RefSeq" id="WP_209145952.1">
    <property type="nucleotide sequence ID" value="NZ_JAGHKP010000002.1"/>
</dbReference>
<feature type="transmembrane region" description="Helical" evidence="4">
    <location>
        <begin position="138"/>
        <end position="159"/>
    </location>
</feature>
<gene>
    <name evidence="7" type="ORF">J7I43_12170</name>
</gene>
<evidence type="ECO:0000256" key="5">
    <source>
        <dbReference type="SAM" id="SignalP"/>
    </source>
</evidence>
<keyword evidence="4" id="KW-0812">Transmembrane</keyword>
<dbReference type="SMART" id="SM00028">
    <property type="entry name" value="TPR"/>
    <property type="match status" value="2"/>
</dbReference>
<protein>
    <submittedName>
        <fullName evidence="7">Tetratricopeptide repeat protein</fullName>
    </submittedName>
</protein>
<dbReference type="Pfam" id="PF07719">
    <property type="entry name" value="TPR_2"/>
    <property type="match status" value="1"/>
</dbReference>
<accession>A0ABS3YE83</accession>
<feature type="chain" id="PRO_5047290424" evidence="5">
    <location>
        <begin position="27"/>
        <end position="257"/>
    </location>
</feature>
<keyword evidence="1" id="KW-0677">Repeat</keyword>
<dbReference type="InterPro" id="IPR019734">
    <property type="entry name" value="TPR_rpt"/>
</dbReference>
<evidence type="ECO:0000259" key="6">
    <source>
        <dbReference type="Pfam" id="PF08239"/>
    </source>
</evidence>
<keyword evidence="5" id="KW-0732">Signal</keyword>
<dbReference type="SUPFAM" id="SSF48452">
    <property type="entry name" value="TPR-like"/>
    <property type="match status" value="1"/>
</dbReference>
<dbReference type="EMBL" id="JAGHKP010000002">
    <property type="protein sequence ID" value="MBO9152974.1"/>
    <property type="molecule type" value="Genomic_DNA"/>
</dbReference>
<evidence type="ECO:0000313" key="7">
    <source>
        <dbReference type="EMBL" id="MBO9152974.1"/>
    </source>
</evidence>